<evidence type="ECO:0000313" key="8">
    <source>
        <dbReference type="Proteomes" id="UP000233517"/>
    </source>
</evidence>
<protein>
    <recommendedName>
        <fullName evidence="9">Methicillin resistance protein</fullName>
    </recommendedName>
</protein>
<dbReference type="Pfam" id="PF02388">
    <property type="entry name" value="FemAB"/>
    <property type="match status" value="2"/>
</dbReference>
<keyword evidence="6" id="KW-0961">Cell wall biogenesis/degradation</keyword>
<evidence type="ECO:0000313" key="7">
    <source>
        <dbReference type="EMBL" id="PKM91791.1"/>
    </source>
</evidence>
<name>A0A2N2EAN9_9BACT</name>
<reference evidence="7 8" key="1">
    <citation type="journal article" date="2017" name="ISME J.">
        <title>Potential for microbial H2 and metal transformations associated with novel bacteria and archaea in deep terrestrial subsurface sediments.</title>
        <authorList>
            <person name="Hernsdorf A.W."/>
            <person name="Amano Y."/>
            <person name="Miyakawa K."/>
            <person name="Ise K."/>
            <person name="Suzuki Y."/>
            <person name="Anantharaman K."/>
            <person name="Probst A."/>
            <person name="Burstein D."/>
            <person name="Thomas B.C."/>
            <person name="Banfield J.F."/>
        </authorList>
    </citation>
    <scope>NUCLEOTIDE SEQUENCE [LARGE SCALE GENOMIC DNA]</scope>
    <source>
        <strain evidence="7">HGW-Falkowbacteria-1</strain>
    </source>
</reference>
<evidence type="ECO:0000256" key="5">
    <source>
        <dbReference type="ARBA" id="ARBA00023315"/>
    </source>
</evidence>
<evidence type="ECO:0000256" key="4">
    <source>
        <dbReference type="ARBA" id="ARBA00022984"/>
    </source>
</evidence>
<dbReference type="GO" id="GO:0008360">
    <property type="term" value="P:regulation of cell shape"/>
    <property type="evidence" value="ECO:0007669"/>
    <property type="project" value="UniProtKB-KW"/>
</dbReference>
<dbReference type="AlphaFoldDB" id="A0A2N2EAN9"/>
<dbReference type="SUPFAM" id="SSF55729">
    <property type="entry name" value="Acyl-CoA N-acyltransferases (Nat)"/>
    <property type="match status" value="2"/>
</dbReference>
<evidence type="ECO:0008006" key="9">
    <source>
        <dbReference type="Google" id="ProtNLM"/>
    </source>
</evidence>
<dbReference type="GO" id="GO:0016755">
    <property type="term" value="F:aminoacyltransferase activity"/>
    <property type="evidence" value="ECO:0007669"/>
    <property type="project" value="InterPro"/>
</dbReference>
<evidence type="ECO:0000256" key="6">
    <source>
        <dbReference type="ARBA" id="ARBA00023316"/>
    </source>
</evidence>
<dbReference type="Gene3D" id="3.40.630.30">
    <property type="match status" value="2"/>
</dbReference>
<keyword evidence="5" id="KW-0012">Acyltransferase</keyword>
<comment type="similarity">
    <text evidence="1">Belongs to the FemABX family.</text>
</comment>
<dbReference type="PANTHER" id="PTHR36174:SF1">
    <property type="entry name" value="LIPID II:GLYCINE GLYCYLTRANSFERASE"/>
    <property type="match status" value="1"/>
</dbReference>
<keyword evidence="3" id="KW-0133">Cell shape</keyword>
<evidence type="ECO:0000256" key="2">
    <source>
        <dbReference type="ARBA" id="ARBA00022679"/>
    </source>
</evidence>
<accession>A0A2N2EAN9</accession>
<dbReference type="Proteomes" id="UP000233517">
    <property type="component" value="Unassembled WGS sequence"/>
</dbReference>
<comment type="caution">
    <text evidence="7">The sequence shown here is derived from an EMBL/GenBank/DDBJ whole genome shotgun (WGS) entry which is preliminary data.</text>
</comment>
<dbReference type="GO" id="GO:0071555">
    <property type="term" value="P:cell wall organization"/>
    <property type="evidence" value="ECO:0007669"/>
    <property type="project" value="UniProtKB-KW"/>
</dbReference>
<dbReference type="GO" id="GO:0009252">
    <property type="term" value="P:peptidoglycan biosynthetic process"/>
    <property type="evidence" value="ECO:0007669"/>
    <property type="project" value="UniProtKB-KW"/>
</dbReference>
<proteinExistence type="inferred from homology"/>
<evidence type="ECO:0000256" key="1">
    <source>
        <dbReference type="ARBA" id="ARBA00009943"/>
    </source>
</evidence>
<keyword evidence="2" id="KW-0808">Transferase</keyword>
<gene>
    <name evidence="7" type="ORF">CVU82_01115</name>
</gene>
<sequence length="335" mass="39623">MMDIEINILNRSDFGRFVSDFFFHSNNNFGENSFLQSSSWGDIQERYKRKCFYLSFKKSGVFLGFSLIIEIPINNFFKYWYIPRGPVFKEDVSDKDEIEIFSKLSDFAKKNNIVFIRFESNSVALTKEKNAKKTNDVQPSKTCFIDIRQSRVDLLKGMKSKTRYNISLAKKKGVKIISTSNHRVAFDNFIKLMKETSERDGFYIHAENYYKNLISYNNHFIRVFEAHYNGQVIASGIFSFYRRQVSYLHGASSNQFRNVMAPYLLHFETMISAKKEGYKFYDLYGVNDSKWPGVSRFKRGFGGEQFDYQGTFDWPVKKGCYKLYRFIRFLRSFKF</sequence>
<organism evidence="7 8">
    <name type="scientific">Candidatus Falkowbacteria bacterium HGW-Falkowbacteria-1</name>
    <dbReference type="NCBI Taxonomy" id="2013768"/>
    <lineage>
        <taxon>Bacteria</taxon>
        <taxon>Candidatus Falkowiibacteriota</taxon>
    </lineage>
</organism>
<dbReference type="PANTHER" id="PTHR36174">
    <property type="entry name" value="LIPID II:GLYCINE GLYCYLTRANSFERASE"/>
    <property type="match status" value="1"/>
</dbReference>
<dbReference type="InterPro" id="IPR016181">
    <property type="entry name" value="Acyl_CoA_acyltransferase"/>
</dbReference>
<dbReference type="InterPro" id="IPR003447">
    <property type="entry name" value="FEMABX"/>
</dbReference>
<dbReference type="InterPro" id="IPR050644">
    <property type="entry name" value="PG_Glycine_Bridge_Synth"/>
</dbReference>
<keyword evidence="4" id="KW-0573">Peptidoglycan synthesis</keyword>
<evidence type="ECO:0000256" key="3">
    <source>
        <dbReference type="ARBA" id="ARBA00022960"/>
    </source>
</evidence>
<dbReference type="PROSITE" id="PS51191">
    <property type="entry name" value="FEMABX"/>
    <property type="match status" value="1"/>
</dbReference>
<dbReference type="EMBL" id="PHAI01000001">
    <property type="protein sequence ID" value="PKM91791.1"/>
    <property type="molecule type" value="Genomic_DNA"/>
</dbReference>